<feature type="compositionally biased region" description="Acidic residues" evidence="1">
    <location>
        <begin position="202"/>
        <end position="213"/>
    </location>
</feature>
<dbReference type="EMBL" id="LUEZ02000042">
    <property type="protein sequence ID" value="RDB24680.1"/>
    <property type="molecule type" value="Genomic_DNA"/>
</dbReference>
<reference evidence="2" key="1">
    <citation type="submission" date="2018-04" db="EMBL/GenBank/DDBJ databases">
        <title>Whole genome sequencing of Hypsizygus marmoreus.</title>
        <authorList>
            <person name="Choi I.-G."/>
            <person name="Min B."/>
            <person name="Kim J.-G."/>
            <person name="Kim S."/>
            <person name="Oh Y.-L."/>
            <person name="Kong W.-S."/>
            <person name="Park H."/>
            <person name="Jeong J."/>
            <person name="Song E.-S."/>
        </authorList>
    </citation>
    <scope>NUCLEOTIDE SEQUENCE [LARGE SCALE GENOMIC DNA]</scope>
    <source>
        <strain evidence="2">51987-8</strain>
    </source>
</reference>
<proteinExistence type="predicted"/>
<feature type="region of interest" description="Disordered" evidence="1">
    <location>
        <begin position="187"/>
        <end position="259"/>
    </location>
</feature>
<dbReference type="InParanoid" id="A0A369JTY4"/>
<feature type="compositionally biased region" description="Polar residues" evidence="1">
    <location>
        <begin position="191"/>
        <end position="201"/>
    </location>
</feature>
<accession>A0A369JTY4</accession>
<gene>
    <name evidence="2" type="ORF">Hypma_008177</name>
</gene>
<feature type="region of interest" description="Disordered" evidence="1">
    <location>
        <begin position="522"/>
        <end position="547"/>
    </location>
</feature>
<feature type="region of interest" description="Disordered" evidence="1">
    <location>
        <begin position="30"/>
        <end position="50"/>
    </location>
</feature>
<keyword evidence="3" id="KW-1185">Reference proteome</keyword>
<feature type="compositionally biased region" description="Basic residues" evidence="1">
    <location>
        <begin position="289"/>
        <end position="298"/>
    </location>
</feature>
<feature type="compositionally biased region" description="Low complexity" evidence="1">
    <location>
        <begin position="214"/>
        <end position="235"/>
    </location>
</feature>
<protein>
    <submittedName>
        <fullName evidence="2">Uncharacterized protein</fullName>
    </submittedName>
</protein>
<evidence type="ECO:0000256" key="1">
    <source>
        <dbReference type="SAM" id="MobiDB-lite"/>
    </source>
</evidence>
<feature type="region of interest" description="Disordered" evidence="1">
    <location>
        <begin position="275"/>
        <end position="316"/>
    </location>
</feature>
<dbReference type="Proteomes" id="UP000076154">
    <property type="component" value="Unassembled WGS sequence"/>
</dbReference>
<feature type="compositionally biased region" description="Pro residues" evidence="1">
    <location>
        <begin position="37"/>
        <end position="46"/>
    </location>
</feature>
<feature type="compositionally biased region" description="Basic and acidic residues" evidence="1">
    <location>
        <begin position="537"/>
        <end position="547"/>
    </location>
</feature>
<name>A0A369JTY4_HYPMA</name>
<evidence type="ECO:0000313" key="2">
    <source>
        <dbReference type="EMBL" id="RDB24680.1"/>
    </source>
</evidence>
<feature type="compositionally biased region" description="Basic and acidic residues" evidence="1">
    <location>
        <begin position="277"/>
        <end position="288"/>
    </location>
</feature>
<dbReference type="STRING" id="39966.A0A369JTY4"/>
<comment type="caution">
    <text evidence="2">The sequence shown here is derived from an EMBL/GenBank/DDBJ whole genome shotgun (WGS) entry which is preliminary data.</text>
</comment>
<sequence>MFDASMAFVHQYPNPPSVCTGDVFLTFVEHSPDTPSTTPPSYPPDEPGAASGAAIPHVLNVHDLADAMAAARADLAGTATAKTPPNLIVIDRDEQILFSTTANVLSTVAGPLHPYDFSALPELEPCHVYHPCNLPSIEHRQSRPPRPIELIRRARKALEQRKLHDRRARVLERGRRAREECREYEMDAGASRNSVYSTTTEETMDSADDEYDSSSDTSSSHSSDSSISEDVIFDSPTSSPHRSPSLLAEPQTIQAGHTTYQLREDGTIEIEFMVPDGEDKNDSGESHLRSHHQPHAHRPLVIGEDDSDARNDSHPSFEPDLSMHADTFGHAERIPNASTTAMSNTTHPVPMCPMYGLNCYYGDPNVMQDESRTFHNRSPSVVHAQDDPASELALPMPRSPVLIIPDIPLTHQVSFDTAENAIFEQEQLGKEFSPPLCIRNPRTDPHTYAGPPSTSQADEVASVISSIPSERTETQLPASSILDAICAQWGMLALPMDIKVVEETTSILVELTSISHPTSRTEVKISDSTKPFQNDSRLGERVDSTSSMEDAKEDFASEGQDTSFVIQTNAGMGSDLPSMSRTEVKILESMSSSPIDSGVGEHVESIVPMEGTSFIPTSWSSSANQPRSSSFEDTTMDFLSENHVDNLGPLSGVRHHSDTPSPLLIINSPEDFKHLRYMQIKNLFHAMDISHTQEISQINEAIQSTHATNAIYAQQISQIDEVIQSTHHQIKEYDCQISLLKGYPSPSSHEFSAETSEDNARWVESDFSDIPTDAEPFDFLSMLPPAPTSHEITLLLFAPPTARFKDELPLRRSEPADRSMDTLFLVDNWAQTQIWTPSHPYHLSSHTRTHRHLRTCHQNYRGPAVVDDDGPANRVLHPGTYAGTGLEQLPLVSLPEDALEPHGHPYWCAKYELPIVHQEFSWEFDGVYDNYPLQEFSNSLCPIPLNCFDPSFKLAVPFIYAHETLASAVVKPADWHGIPDTVQRRAIRHEVWEAGYHREQNPDLVPSYTPYLTIPPTGVNPSLRIEEDDPLKWQDQPLGGTVDDWYFCEHYSSLYEHHEDSIAFNLWNPQIMELRCFRHEFEDGLHFTIQHLLSPAVHLFINMLDSKSDLVHFFFHYCPFFHLLDPHMPLTHQGFSCRCLHFEYAAPSQAHYQCKLHPPHNPIITAEEDEFLYHAANLFEMRGSFEVANSMHCICETVPFLPDHAFNLFDAGYLSSIHHFDGHGMHYPLLCFNSKPHL</sequence>
<evidence type="ECO:0000313" key="3">
    <source>
        <dbReference type="Proteomes" id="UP000076154"/>
    </source>
</evidence>
<organism evidence="2 3">
    <name type="scientific">Hypsizygus marmoreus</name>
    <name type="common">White beech mushroom</name>
    <name type="synonym">Agaricus marmoreus</name>
    <dbReference type="NCBI Taxonomy" id="39966"/>
    <lineage>
        <taxon>Eukaryota</taxon>
        <taxon>Fungi</taxon>
        <taxon>Dikarya</taxon>
        <taxon>Basidiomycota</taxon>
        <taxon>Agaricomycotina</taxon>
        <taxon>Agaricomycetes</taxon>
        <taxon>Agaricomycetidae</taxon>
        <taxon>Agaricales</taxon>
        <taxon>Tricholomatineae</taxon>
        <taxon>Lyophyllaceae</taxon>
        <taxon>Hypsizygus</taxon>
    </lineage>
</organism>
<dbReference type="OrthoDB" id="3132293at2759"/>
<dbReference type="AlphaFoldDB" id="A0A369JTY4"/>